<dbReference type="EMBL" id="RCML01000784">
    <property type="protein sequence ID" value="KAG2969546.1"/>
    <property type="molecule type" value="Genomic_DNA"/>
</dbReference>
<evidence type="ECO:0000313" key="4">
    <source>
        <dbReference type="EMBL" id="KAG3212991.1"/>
    </source>
</evidence>
<comment type="caution">
    <text evidence="1">The sequence shown here is derived from an EMBL/GenBank/DDBJ whole genome shotgun (WGS) entry which is preliminary data.</text>
</comment>
<dbReference type="EMBL" id="RCMG01000750">
    <property type="protein sequence ID" value="KAG2849511.1"/>
    <property type="molecule type" value="Genomic_DNA"/>
</dbReference>
<evidence type="ECO:0000313" key="2">
    <source>
        <dbReference type="EMBL" id="KAG2912594.1"/>
    </source>
</evidence>
<dbReference type="EMBL" id="RCMK01000781">
    <property type="protein sequence ID" value="KAG2912594.1"/>
    <property type="molecule type" value="Genomic_DNA"/>
</dbReference>
<reference evidence="1" key="1">
    <citation type="submission" date="2018-10" db="EMBL/GenBank/DDBJ databases">
        <title>Effector identification in a new, highly contiguous assembly of the strawberry crown rot pathogen Phytophthora cactorum.</title>
        <authorList>
            <person name="Armitage A.D."/>
            <person name="Nellist C.F."/>
            <person name="Bates H."/>
            <person name="Vickerstaff R.J."/>
            <person name="Harrison R.J."/>
        </authorList>
    </citation>
    <scope>NUCLEOTIDE SEQUENCE</scope>
    <source>
        <strain evidence="1">15-7</strain>
        <strain evidence="2">4040</strain>
        <strain evidence="3">P415</strain>
        <strain evidence="4">P421</strain>
    </source>
</reference>
<name>A0A8T0YSN1_9STRA</name>
<evidence type="ECO:0000313" key="5">
    <source>
        <dbReference type="Proteomes" id="UP000735874"/>
    </source>
</evidence>
<dbReference type="AlphaFoldDB" id="A0A8T0YSN1"/>
<evidence type="ECO:0000313" key="1">
    <source>
        <dbReference type="EMBL" id="KAG2849511.1"/>
    </source>
</evidence>
<dbReference type="Proteomes" id="UP000697107">
    <property type="component" value="Unassembled WGS sequence"/>
</dbReference>
<dbReference type="EMBL" id="RCMV01000780">
    <property type="protein sequence ID" value="KAG3212991.1"/>
    <property type="molecule type" value="Genomic_DNA"/>
</dbReference>
<accession>A0A8T0YSN1</accession>
<evidence type="ECO:0000313" key="3">
    <source>
        <dbReference type="EMBL" id="KAG2969546.1"/>
    </source>
</evidence>
<organism evidence="1 5">
    <name type="scientific">Phytophthora cactorum</name>
    <dbReference type="NCBI Taxonomy" id="29920"/>
    <lineage>
        <taxon>Eukaryota</taxon>
        <taxon>Sar</taxon>
        <taxon>Stramenopiles</taxon>
        <taxon>Oomycota</taxon>
        <taxon>Peronosporomycetes</taxon>
        <taxon>Peronosporales</taxon>
        <taxon>Peronosporaceae</taxon>
        <taxon>Phytophthora</taxon>
    </lineage>
</organism>
<sequence length="61" mass="6665">MSAVASGTRNARSQVTAETSSAACANAGHSYRLDFAPTLPFHPRRSPLFSALFREKSHWSE</sequence>
<gene>
    <name evidence="1" type="ORF">PC113_g17411</name>
    <name evidence="2" type="ORF">PC117_g18843</name>
    <name evidence="3" type="ORF">PC118_g17400</name>
    <name evidence="4" type="ORF">PC129_g16074</name>
</gene>
<dbReference type="Proteomes" id="UP000735874">
    <property type="component" value="Unassembled WGS sequence"/>
</dbReference>
<proteinExistence type="predicted"/>
<protein>
    <submittedName>
        <fullName evidence="1">Uncharacterized protein</fullName>
    </submittedName>
</protein>
<dbReference type="Proteomes" id="UP000760860">
    <property type="component" value="Unassembled WGS sequence"/>
</dbReference>
<dbReference type="Proteomes" id="UP000736787">
    <property type="component" value="Unassembled WGS sequence"/>
</dbReference>